<reference evidence="1 2" key="1">
    <citation type="submission" date="2019-08" db="EMBL/GenBank/DDBJ databases">
        <title>Draft genome sequences of two oriental melons (Cucumis melo L. var makuwa).</title>
        <authorList>
            <person name="Kwon S.-Y."/>
        </authorList>
    </citation>
    <scope>NUCLEOTIDE SEQUENCE [LARGE SCALE GENOMIC DNA]</scope>
    <source>
        <strain evidence="2">cv. SW 3</strain>
        <tissue evidence="1">Leaf</tissue>
    </source>
</reference>
<evidence type="ECO:0000313" key="1">
    <source>
        <dbReference type="EMBL" id="KAA0046641.1"/>
    </source>
</evidence>
<sequence>MKWESAIPRIRGADTEWEGRQCCLTFHKAWASLSLYVTKEDKKPYVWGKFSLQDILQEAEAASKHKRLSTIVNQHERVRKLRERIEQYDDFLELRGDPEIAGLLWSKYSTESKIREDSQQIKLERKEIHYGATSSLSRGEGPASSKKN</sequence>
<dbReference type="OrthoDB" id="1750117at2759"/>
<dbReference type="Proteomes" id="UP000321393">
    <property type="component" value="Unassembled WGS sequence"/>
</dbReference>
<dbReference type="EMBL" id="SSTE01013818">
    <property type="protein sequence ID" value="KAA0046641.1"/>
    <property type="molecule type" value="Genomic_DNA"/>
</dbReference>
<accession>A0A5A7TZ86</accession>
<organism evidence="1 2">
    <name type="scientific">Cucumis melo var. makuwa</name>
    <name type="common">Oriental melon</name>
    <dbReference type="NCBI Taxonomy" id="1194695"/>
    <lineage>
        <taxon>Eukaryota</taxon>
        <taxon>Viridiplantae</taxon>
        <taxon>Streptophyta</taxon>
        <taxon>Embryophyta</taxon>
        <taxon>Tracheophyta</taxon>
        <taxon>Spermatophyta</taxon>
        <taxon>Magnoliopsida</taxon>
        <taxon>eudicotyledons</taxon>
        <taxon>Gunneridae</taxon>
        <taxon>Pentapetalae</taxon>
        <taxon>rosids</taxon>
        <taxon>fabids</taxon>
        <taxon>Cucurbitales</taxon>
        <taxon>Cucurbitaceae</taxon>
        <taxon>Benincaseae</taxon>
        <taxon>Cucumis</taxon>
    </lineage>
</organism>
<name>A0A5A7TZ86_CUCMM</name>
<protein>
    <submittedName>
        <fullName evidence="1">Uncharacterized protein</fullName>
    </submittedName>
</protein>
<evidence type="ECO:0000313" key="2">
    <source>
        <dbReference type="Proteomes" id="UP000321393"/>
    </source>
</evidence>
<dbReference type="AlphaFoldDB" id="A0A5A7TZ86"/>
<gene>
    <name evidence="1" type="ORF">E6C27_scaffold47886G00180</name>
</gene>
<proteinExistence type="predicted"/>
<comment type="caution">
    <text evidence="1">The sequence shown here is derived from an EMBL/GenBank/DDBJ whole genome shotgun (WGS) entry which is preliminary data.</text>
</comment>